<evidence type="ECO:0000256" key="5">
    <source>
        <dbReference type="HAMAP-Rule" id="MF_00299"/>
    </source>
</evidence>
<dbReference type="InterPro" id="IPR002745">
    <property type="entry name" value="Ptrans_KptA/Tpt1"/>
</dbReference>
<comment type="similarity">
    <text evidence="1 5">Belongs to the KptA/TPT1 family.</text>
</comment>
<dbReference type="RefSeq" id="WP_149099508.1">
    <property type="nucleotide sequence ID" value="NZ_BMMG01000005.1"/>
</dbReference>
<evidence type="ECO:0000256" key="3">
    <source>
        <dbReference type="ARBA" id="ARBA00023027"/>
    </source>
</evidence>
<dbReference type="InterPro" id="IPR042080">
    <property type="entry name" value="RNA_2'-PTrans_N"/>
</dbReference>
<dbReference type="GO" id="GO:0006388">
    <property type="term" value="P:tRNA splicing, via endonucleolytic cleavage and ligation"/>
    <property type="evidence" value="ECO:0007669"/>
    <property type="project" value="UniProtKB-UniRule"/>
</dbReference>
<protein>
    <recommendedName>
        <fullName evidence="5">Probable RNA 2'-phosphotransferase</fullName>
        <ecNumber evidence="5">2.7.1.-</ecNumber>
    </recommendedName>
</protein>
<reference evidence="6 8" key="2">
    <citation type="submission" date="2019-09" db="EMBL/GenBank/DDBJ databases">
        <title>A bacterium isolated from glacier soil.</title>
        <authorList>
            <person name="Liu Q."/>
        </authorList>
    </citation>
    <scope>NUCLEOTIDE SEQUENCE [LARGE SCALE GENOMIC DNA]</scope>
    <source>
        <strain evidence="6 8">MDT1-10-3</strain>
    </source>
</reference>
<sequence length="184" mass="20593">MKDKDISKFLSLVLRHKPEALGIVLDPEGWTNVEVLLQKMQARGKGITLEKLKEVVATNDKQRFSFNQDQTLIRASQGHSLAVDLKLQPLAPPPVLYHGTAQRFAAAIQQEGLKKQNRQYVHLSAEVETAMKVGARHGKPVVFLVESGQMHQDGVDFFLSENHVWLTHFVAPVYLKTHTGLALP</sequence>
<comment type="function">
    <text evidence="4 5">Removes the 2'-phosphate from RNA via an intermediate in which the phosphate is ADP-ribosylated by NAD followed by a presumed transesterification to release the RNA and generate ADP-ribose 1''-2''-cyclic phosphate (APPR&gt;P). May function as an ADP-ribosylase.</text>
</comment>
<name>A0A5M8QCD6_9BACT</name>
<dbReference type="SUPFAM" id="SSF56399">
    <property type="entry name" value="ADP-ribosylation"/>
    <property type="match status" value="1"/>
</dbReference>
<reference evidence="7 9" key="3">
    <citation type="submission" date="2024-08" db="EMBL/GenBank/DDBJ databases">
        <authorList>
            <person name="Wei W."/>
        </authorList>
    </citation>
    <scope>NUCLEOTIDE SEQUENCE [LARGE SCALE GENOMIC DNA]</scope>
    <source>
        <strain evidence="7 9">XU2</strain>
    </source>
</reference>
<dbReference type="Pfam" id="PF01885">
    <property type="entry name" value="PTS_2-RNA"/>
    <property type="match status" value="1"/>
</dbReference>
<evidence type="ECO:0000256" key="2">
    <source>
        <dbReference type="ARBA" id="ARBA00022679"/>
    </source>
</evidence>
<comment type="caution">
    <text evidence="6">The sequence shown here is derived from an EMBL/GenBank/DDBJ whole genome shotgun (WGS) entry which is preliminary data.</text>
</comment>
<dbReference type="HAMAP" id="MF_00299">
    <property type="entry name" value="KptA"/>
    <property type="match status" value="1"/>
</dbReference>
<dbReference type="PANTHER" id="PTHR12684">
    <property type="entry name" value="PUTATIVE PHOSPHOTRANSFERASE"/>
    <property type="match status" value="1"/>
</dbReference>
<dbReference type="AlphaFoldDB" id="A0A5M8QCD6"/>
<dbReference type="EMBL" id="VKKZ01000022">
    <property type="protein sequence ID" value="KAA6432476.1"/>
    <property type="molecule type" value="Genomic_DNA"/>
</dbReference>
<dbReference type="GO" id="GO:0003950">
    <property type="term" value="F:NAD+ poly-ADP-ribosyltransferase activity"/>
    <property type="evidence" value="ECO:0007669"/>
    <property type="project" value="InterPro"/>
</dbReference>
<dbReference type="Gene3D" id="1.10.10.970">
    <property type="entry name" value="RNA 2'-phosphotransferase, Tpt1/KptA family, N-terminal domain"/>
    <property type="match status" value="1"/>
</dbReference>
<dbReference type="NCBIfam" id="NF002014">
    <property type="entry name" value="PRK00819.1-4"/>
    <property type="match status" value="1"/>
</dbReference>
<dbReference type="OrthoDB" id="4537997at2"/>
<dbReference type="Proteomes" id="UP001570846">
    <property type="component" value="Unassembled WGS sequence"/>
</dbReference>
<evidence type="ECO:0000256" key="1">
    <source>
        <dbReference type="ARBA" id="ARBA00009836"/>
    </source>
</evidence>
<evidence type="ECO:0000313" key="6">
    <source>
        <dbReference type="EMBL" id="KAA6432476.1"/>
    </source>
</evidence>
<dbReference type="InterPro" id="IPR022928">
    <property type="entry name" value="RNA_2'-PTrans_KptA"/>
</dbReference>
<dbReference type="EMBL" id="JBGOGF010000004">
    <property type="protein sequence ID" value="MFA1771373.1"/>
    <property type="molecule type" value="Genomic_DNA"/>
</dbReference>
<keyword evidence="2 5" id="KW-0808">Transferase</keyword>
<evidence type="ECO:0000256" key="4">
    <source>
        <dbReference type="ARBA" id="ARBA00025212"/>
    </source>
</evidence>
<dbReference type="EC" id="2.7.1.-" evidence="5"/>
<accession>A0A5M8QCD6</accession>
<dbReference type="Gene3D" id="3.20.170.30">
    <property type="match status" value="1"/>
</dbReference>
<dbReference type="PANTHER" id="PTHR12684:SF2">
    <property type="entry name" value="TRNA 2'-PHOSPHOTRANSFERASE 1"/>
    <property type="match status" value="1"/>
</dbReference>
<keyword evidence="9" id="KW-1185">Reference proteome</keyword>
<dbReference type="Proteomes" id="UP000323866">
    <property type="component" value="Unassembled WGS sequence"/>
</dbReference>
<keyword evidence="3 5" id="KW-0520">NAD</keyword>
<evidence type="ECO:0000313" key="7">
    <source>
        <dbReference type="EMBL" id="MFA1771373.1"/>
    </source>
</evidence>
<gene>
    <name evidence="5" type="primary">kptA</name>
    <name evidence="7" type="ORF">ACD591_08730</name>
    <name evidence="6" type="ORF">FOE74_15375</name>
</gene>
<evidence type="ECO:0000313" key="8">
    <source>
        <dbReference type="Proteomes" id="UP000323866"/>
    </source>
</evidence>
<evidence type="ECO:0000313" key="9">
    <source>
        <dbReference type="Proteomes" id="UP001570846"/>
    </source>
</evidence>
<dbReference type="InterPro" id="IPR042081">
    <property type="entry name" value="RNA_2'-PTrans_C"/>
</dbReference>
<proteinExistence type="inferred from homology"/>
<reference evidence="6 8" key="1">
    <citation type="submission" date="2019-07" db="EMBL/GenBank/DDBJ databases">
        <authorList>
            <person name="Qu J.-H."/>
        </authorList>
    </citation>
    <scope>NUCLEOTIDE SEQUENCE [LARGE SCALE GENOMIC DNA]</scope>
    <source>
        <strain evidence="6 8">MDT1-10-3</strain>
    </source>
</reference>
<dbReference type="GO" id="GO:0000215">
    <property type="term" value="F:tRNA 2'-phosphotransferase activity"/>
    <property type="evidence" value="ECO:0007669"/>
    <property type="project" value="TreeGrafter"/>
</dbReference>
<organism evidence="6 8">
    <name type="scientific">Rufibacter glacialis</name>
    <dbReference type="NCBI Taxonomy" id="1259555"/>
    <lineage>
        <taxon>Bacteria</taxon>
        <taxon>Pseudomonadati</taxon>
        <taxon>Bacteroidota</taxon>
        <taxon>Cytophagia</taxon>
        <taxon>Cytophagales</taxon>
        <taxon>Hymenobacteraceae</taxon>
        <taxon>Rufibacter</taxon>
    </lineage>
</organism>